<accession>A0A2S4ZWU8</accession>
<proteinExistence type="predicted"/>
<gene>
    <name evidence="1" type="ORF">C3K47_17955</name>
</gene>
<dbReference type="Proteomes" id="UP000236893">
    <property type="component" value="Unassembled WGS sequence"/>
</dbReference>
<evidence type="ECO:0000313" key="1">
    <source>
        <dbReference type="EMBL" id="POY34838.1"/>
    </source>
</evidence>
<evidence type="ECO:0000313" key="2">
    <source>
        <dbReference type="Proteomes" id="UP000236893"/>
    </source>
</evidence>
<reference evidence="1 2" key="1">
    <citation type="submission" date="2018-01" db="EMBL/GenBank/DDBJ databases">
        <authorList>
            <person name="Gaut B.S."/>
            <person name="Morton B.R."/>
            <person name="Clegg M.T."/>
            <person name="Duvall M.R."/>
        </authorList>
    </citation>
    <scope>NUCLEOTIDE SEQUENCE [LARGE SCALE GENOMIC DNA]</scope>
    <source>
        <strain evidence="1 2">HR-AV</strain>
    </source>
</reference>
<comment type="caution">
    <text evidence="1">The sequence shown here is derived from an EMBL/GenBank/DDBJ whole genome shotgun (WGS) entry which is preliminary data.</text>
</comment>
<protein>
    <submittedName>
        <fullName evidence="1">Uncharacterized protein</fullName>
    </submittedName>
</protein>
<organism evidence="1 2">
    <name type="scientific">Solitalea longa</name>
    <dbReference type="NCBI Taxonomy" id="2079460"/>
    <lineage>
        <taxon>Bacteria</taxon>
        <taxon>Pseudomonadati</taxon>
        <taxon>Bacteroidota</taxon>
        <taxon>Sphingobacteriia</taxon>
        <taxon>Sphingobacteriales</taxon>
        <taxon>Sphingobacteriaceae</taxon>
        <taxon>Solitalea</taxon>
    </lineage>
</organism>
<sequence>MNIKWLLSLRMEGLVYVRVVGIDYQFVISVWRNGTFISMLLQNRKTRQIRAFLLYFNLKL</sequence>
<dbReference type="EMBL" id="PQVF01000017">
    <property type="protein sequence ID" value="POY34838.1"/>
    <property type="molecule type" value="Genomic_DNA"/>
</dbReference>
<dbReference type="AlphaFoldDB" id="A0A2S4ZWU8"/>
<name>A0A2S4ZWU8_9SPHI</name>
<keyword evidence="2" id="KW-1185">Reference proteome</keyword>